<evidence type="ECO:0000256" key="7">
    <source>
        <dbReference type="ARBA" id="ARBA00022777"/>
    </source>
</evidence>
<gene>
    <name evidence="12" type="ORF">DFR56_114127</name>
</gene>
<dbReference type="Gene3D" id="1.10.287.130">
    <property type="match status" value="1"/>
</dbReference>
<feature type="domain" description="Histidine kinase" evidence="11">
    <location>
        <begin position="145"/>
        <end position="365"/>
    </location>
</feature>
<reference evidence="12 13" key="1">
    <citation type="submission" date="2018-05" db="EMBL/GenBank/DDBJ databases">
        <title>Genomic Encyclopedia of Type Strains, Phase IV (KMG-IV): sequencing the most valuable type-strain genomes for metagenomic binning, comparative biology and taxonomic classification.</title>
        <authorList>
            <person name="Goeker M."/>
        </authorList>
    </citation>
    <scope>NUCLEOTIDE SEQUENCE [LARGE SCALE GENOMIC DNA]</scope>
    <source>
        <strain evidence="12 13">DSM 28556</strain>
    </source>
</reference>
<dbReference type="InterPro" id="IPR036097">
    <property type="entry name" value="HisK_dim/P_sf"/>
</dbReference>
<dbReference type="EC" id="2.7.13.3" evidence="3"/>
<sequence length="376" mass="43700">MKTKIRFSIYFIVGFIAWLLSLGLMLPLAMELVLPSLHITEEYKYYDLFVLVVFAINILICSIFFSWYFGGPLWFIISWIANLSKGNYDPPAKKQKIYTKKNKLKRRYRLYEEVIVHLHTLSVSLQKAEHDRMELEKAKKDWIAGISHDVKTPLTYITGYSALLLNDQYNWNEEEKVTFLQEIEGKARHIESLVQDLHLSYQMDNIETLIPLQLNKVNIIEFVKTIMADIANDPRAKKYHFSFHSTFDRMQVEIDEKLIHRIFQNILMNAVLHNDEGTNIEVMIEKVNDAHIQFIVKDDGKGMESEVVDHLFDSDRVTLAKNRLGRNGLGMSIVKELVTAHQGQISVTSEKDKGTTIVILLPIKKEIRKDDKSKLK</sequence>
<proteinExistence type="predicted"/>
<dbReference type="EMBL" id="QJJQ01000014">
    <property type="protein sequence ID" value="PXW83842.1"/>
    <property type="molecule type" value="Genomic_DNA"/>
</dbReference>
<feature type="transmembrane region" description="Helical" evidence="10">
    <location>
        <begin position="7"/>
        <end position="28"/>
    </location>
</feature>
<evidence type="ECO:0000256" key="6">
    <source>
        <dbReference type="ARBA" id="ARBA00022741"/>
    </source>
</evidence>
<dbReference type="PROSITE" id="PS50109">
    <property type="entry name" value="HIS_KIN"/>
    <property type="match status" value="1"/>
</dbReference>
<keyword evidence="5" id="KW-0808">Transferase</keyword>
<evidence type="ECO:0000256" key="4">
    <source>
        <dbReference type="ARBA" id="ARBA00022553"/>
    </source>
</evidence>
<dbReference type="GO" id="GO:0000155">
    <property type="term" value="F:phosphorelay sensor kinase activity"/>
    <property type="evidence" value="ECO:0007669"/>
    <property type="project" value="InterPro"/>
</dbReference>
<keyword evidence="13" id="KW-1185">Reference proteome</keyword>
<evidence type="ECO:0000313" key="12">
    <source>
        <dbReference type="EMBL" id="PXW83842.1"/>
    </source>
</evidence>
<evidence type="ECO:0000313" key="13">
    <source>
        <dbReference type="Proteomes" id="UP000247978"/>
    </source>
</evidence>
<keyword evidence="10" id="KW-1133">Transmembrane helix</keyword>
<dbReference type="GO" id="GO:0000156">
    <property type="term" value="F:phosphorelay response regulator activity"/>
    <property type="evidence" value="ECO:0007669"/>
    <property type="project" value="TreeGrafter"/>
</dbReference>
<evidence type="ECO:0000256" key="5">
    <source>
        <dbReference type="ARBA" id="ARBA00022679"/>
    </source>
</evidence>
<dbReference type="Proteomes" id="UP000247978">
    <property type="component" value="Unassembled WGS sequence"/>
</dbReference>
<evidence type="ECO:0000256" key="10">
    <source>
        <dbReference type="SAM" id="Phobius"/>
    </source>
</evidence>
<dbReference type="SUPFAM" id="SSF47384">
    <property type="entry name" value="Homodimeric domain of signal transducing histidine kinase"/>
    <property type="match status" value="1"/>
</dbReference>
<name>A0A2V3VPS4_9BACI</name>
<keyword evidence="9" id="KW-0902">Two-component regulatory system</keyword>
<dbReference type="InterPro" id="IPR003661">
    <property type="entry name" value="HisK_dim/P_dom"/>
</dbReference>
<dbReference type="PANTHER" id="PTHR42878:SF3">
    <property type="entry name" value="HISTIDINE PROTEIN KINASE SAES"/>
    <property type="match status" value="1"/>
</dbReference>
<comment type="caution">
    <text evidence="12">The sequence shown here is derived from an EMBL/GenBank/DDBJ whole genome shotgun (WGS) entry which is preliminary data.</text>
</comment>
<dbReference type="PANTHER" id="PTHR42878">
    <property type="entry name" value="TWO-COMPONENT HISTIDINE KINASE"/>
    <property type="match status" value="1"/>
</dbReference>
<evidence type="ECO:0000256" key="1">
    <source>
        <dbReference type="ARBA" id="ARBA00000085"/>
    </source>
</evidence>
<feature type="transmembrane region" description="Helical" evidence="10">
    <location>
        <begin position="48"/>
        <end position="69"/>
    </location>
</feature>
<evidence type="ECO:0000256" key="8">
    <source>
        <dbReference type="ARBA" id="ARBA00022840"/>
    </source>
</evidence>
<keyword evidence="8" id="KW-0067">ATP-binding</keyword>
<keyword evidence="10" id="KW-0472">Membrane</keyword>
<dbReference type="Pfam" id="PF02518">
    <property type="entry name" value="HATPase_c"/>
    <property type="match status" value="1"/>
</dbReference>
<keyword evidence="6" id="KW-0547">Nucleotide-binding</keyword>
<dbReference type="RefSeq" id="WP_110396703.1">
    <property type="nucleotide sequence ID" value="NZ_JBHUHB010000001.1"/>
</dbReference>
<keyword evidence="10" id="KW-0812">Transmembrane</keyword>
<dbReference type="SUPFAM" id="SSF55874">
    <property type="entry name" value="ATPase domain of HSP90 chaperone/DNA topoisomerase II/histidine kinase"/>
    <property type="match status" value="1"/>
</dbReference>
<evidence type="ECO:0000256" key="9">
    <source>
        <dbReference type="ARBA" id="ARBA00023012"/>
    </source>
</evidence>
<evidence type="ECO:0000256" key="2">
    <source>
        <dbReference type="ARBA" id="ARBA00004370"/>
    </source>
</evidence>
<comment type="catalytic activity">
    <reaction evidence="1">
        <text>ATP + protein L-histidine = ADP + protein N-phospho-L-histidine.</text>
        <dbReference type="EC" id="2.7.13.3"/>
    </reaction>
</comment>
<dbReference type="PRINTS" id="PR00344">
    <property type="entry name" value="BCTRLSENSOR"/>
</dbReference>
<dbReference type="OrthoDB" id="368131at2"/>
<dbReference type="AlphaFoldDB" id="A0A2V3VPS4"/>
<organism evidence="12 13">
    <name type="scientific">Pseudogracilibacillus auburnensis</name>
    <dbReference type="NCBI Taxonomy" id="1494959"/>
    <lineage>
        <taxon>Bacteria</taxon>
        <taxon>Bacillati</taxon>
        <taxon>Bacillota</taxon>
        <taxon>Bacilli</taxon>
        <taxon>Bacillales</taxon>
        <taxon>Bacillaceae</taxon>
        <taxon>Pseudogracilibacillus</taxon>
    </lineage>
</organism>
<dbReference type="GO" id="GO:0007234">
    <property type="term" value="P:osmosensory signaling via phosphorelay pathway"/>
    <property type="evidence" value="ECO:0007669"/>
    <property type="project" value="TreeGrafter"/>
</dbReference>
<dbReference type="Gene3D" id="3.30.565.10">
    <property type="entry name" value="Histidine kinase-like ATPase, C-terminal domain"/>
    <property type="match status" value="1"/>
</dbReference>
<evidence type="ECO:0000259" key="11">
    <source>
        <dbReference type="PROSITE" id="PS50109"/>
    </source>
</evidence>
<protein>
    <recommendedName>
        <fullName evidence="3">histidine kinase</fullName>
        <ecNumber evidence="3">2.7.13.3</ecNumber>
    </recommendedName>
</protein>
<dbReference type="InterPro" id="IPR005467">
    <property type="entry name" value="His_kinase_dom"/>
</dbReference>
<dbReference type="CDD" id="cd00082">
    <property type="entry name" value="HisKA"/>
    <property type="match status" value="1"/>
</dbReference>
<keyword evidence="4" id="KW-0597">Phosphoprotein</keyword>
<dbReference type="CDD" id="cd00075">
    <property type="entry name" value="HATPase"/>
    <property type="match status" value="1"/>
</dbReference>
<dbReference type="SMART" id="SM00388">
    <property type="entry name" value="HisKA"/>
    <property type="match status" value="1"/>
</dbReference>
<dbReference type="GO" id="GO:0030295">
    <property type="term" value="F:protein kinase activator activity"/>
    <property type="evidence" value="ECO:0007669"/>
    <property type="project" value="TreeGrafter"/>
</dbReference>
<dbReference type="GO" id="GO:0005524">
    <property type="term" value="F:ATP binding"/>
    <property type="evidence" value="ECO:0007669"/>
    <property type="project" value="UniProtKB-KW"/>
</dbReference>
<evidence type="ECO:0000256" key="3">
    <source>
        <dbReference type="ARBA" id="ARBA00012438"/>
    </source>
</evidence>
<accession>A0A2V3VPS4</accession>
<dbReference type="InterPro" id="IPR004358">
    <property type="entry name" value="Sig_transdc_His_kin-like_C"/>
</dbReference>
<comment type="subcellular location">
    <subcellularLocation>
        <location evidence="2">Membrane</location>
    </subcellularLocation>
</comment>
<dbReference type="InterPro" id="IPR036890">
    <property type="entry name" value="HATPase_C_sf"/>
</dbReference>
<dbReference type="SMART" id="SM00387">
    <property type="entry name" value="HATPase_c"/>
    <property type="match status" value="1"/>
</dbReference>
<dbReference type="InterPro" id="IPR003594">
    <property type="entry name" value="HATPase_dom"/>
</dbReference>
<keyword evidence="7 12" id="KW-0418">Kinase</keyword>
<dbReference type="Pfam" id="PF00512">
    <property type="entry name" value="HisKA"/>
    <property type="match status" value="1"/>
</dbReference>
<dbReference type="InterPro" id="IPR050351">
    <property type="entry name" value="BphY/WalK/GraS-like"/>
</dbReference>